<name>A0ABS2PD10_9BACL</name>
<feature type="transmembrane region" description="Helical" evidence="1">
    <location>
        <begin position="7"/>
        <end position="25"/>
    </location>
</feature>
<keyword evidence="1" id="KW-0472">Membrane</keyword>
<dbReference type="Proteomes" id="UP000741863">
    <property type="component" value="Unassembled WGS sequence"/>
</dbReference>
<feature type="transmembrane region" description="Helical" evidence="1">
    <location>
        <begin position="74"/>
        <end position="96"/>
    </location>
</feature>
<keyword evidence="1" id="KW-0812">Transmembrane</keyword>
<sequence length="144" mass="17089">MRKKKFDLAFSLVLLVFLHLLPFWIEVYEIIGYYLFIWVFLAPLMVFQLAWVHHPPFFVAVWRVVYNRSFIIKMVPIAVMASLIFTMYLLILPYIIAGVDDLEAFIQHRLWGIALLAGFIASLFTIFLSDERFEEETSQSEREY</sequence>
<feature type="transmembrane region" description="Helical" evidence="1">
    <location>
        <begin position="108"/>
        <end position="128"/>
    </location>
</feature>
<proteinExistence type="predicted"/>
<organism evidence="2 3">
    <name type="scientific">Geomicrobium sediminis</name>
    <dbReference type="NCBI Taxonomy" id="1347788"/>
    <lineage>
        <taxon>Bacteria</taxon>
        <taxon>Bacillati</taxon>
        <taxon>Bacillota</taxon>
        <taxon>Bacilli</taxon>
        <taxon>Bacillales</taxon>
        <taxon>Geomicrobium</taxon>
    </lineage>
</organism>
<keyword evidence="1" id="KW-1133">Transmembrane helix</keyword>
<evidence type="ECO:0000313" key="3">
    <source>
        <dbReference type="Proteomes" id="UP000741863"/>
    </source>
</evidence>
<gene>
    <name evidence="2" type="ORF">JOD17_002291</name>
</gene>
<evidence type="ECO:0000313" key="2">
    <source>
        <dbReference type="EMBL" id="MBM7633197.1"/>
    </source>
</evidence>
<protein>
    <submittedName>
        <fullName evidence="2">Uncharacterized protein</fullName>
    </submittedName>
</protein>
<accession>A0ABS2PD10</accession>
<dbReference type="EMBL" id="JAFBEC010000006">
    <property type="protein sequence ID" value="MBM7633197.1"/>
    <property type="molecule type" value="Genomic_DNA"/>
</dbReference>
<evidence type="ECO:0000256" key="1">
    <source>
        <dbReference type="SAM" id="Phobius"/>
    </source>
</evidence>
<comment type="caution">
    <text evidence="2">The sequence shown here is derived from an EMBL/GenBank/DDBJ whole genome shotgun (WGS) entry which is preliminary data.</text>
</comment>
<reference evidence="2 3" key="1">
    <citation type="submission" date="2021-01" db="EMBL/GenBank/DDBJ databases">
        <title>Genomic Encyclopedia of Type Strains, Phase IV (KMG-IV): sequencing the most valuable type-strain genomes for metagenomic binning, comparative biology and taxonomic classification.</title>
        <authorList>
            <person name="Goeker M."/>
        </authorList>
    </citation>
    <scope>NUCLEOTIDE SEQUENCE [LARGE SCALE GENOMIC DNA]</scope>
    <source>
        <strain evidence="2 3">DSM 25540</strain>
    </source>
</reference>
<dbReference type="RefSeq" id="WP_204697772.1">
    <property type="nucleotide sequence ID" value="NZ_JAFBEC010000006.1"/>
</dbReference>
<keyword evidence="3" id="KW-1185">Reference proteome</keyword>
<feature type="transmembrane region" description="Helical" evidence="1">
    <location>
        <begin position="31"/>
        <end position="53"/>
    </location>
</feature>